<comment type="caution">
    <text evidence="3">The sequence shown here is derived from an EMBL/GenBank/DDBJ whole genome shotgun (WGS) entry which is preliminary data.</text>
</comment>
<evidence type="ECO:0000313" key="4">
    <source>
        <dbReference type="Proteomes" id="UP000273158"/>
    </source>
</evidence>
<dbReference type="Pfam" id="PF00437">
    <property type="entry name" value="T2SSE"/>
    <property type="match status" value="1"/>
</dbReference>
<dbReference type="CDD" id="cd01130">
    <property type="entry name" value="VirB11-like_ATPase"/>
    <property type="match status" value="1"/>
</dbReference>
<organism evidence="3 4">
    <name type="scientific">Microbacterium telephonicum</name>
    <dbReference type="NCBI Taxonomy" id="1714841"/>
    <lineage>
        <taxon>Bacteria</taxon>
        <taxon>Bacillati</taxon>
        <taxon>Actinomycetota</taxon>
        <taxon>Actinomycetes</taxon>
        <taxon>Micrococcales</taxon>
        <taxon>Microbacteriaceae</taxon>
        <taxon>Microbacterium</taxon>
    </lineage>
</organism>
<dbReference type="GO" id="GO:0016887">
    <property type="term" value="F:ATP hydrolysis activity"/>
    <property type="evidence" value="ECO:0007669"/>
    <property type="project" value="InterPro"/>
</dbReference>
<feature type="domain" description="Bacterial type II secretion system protein E" evidence="2">
    <location>
        <begin position="275"/>
        <end position="289"/>
    </location>
</feature>
<dbReference type="AlphaFoldDB" id="A0A498C1I7"/>
<dbReference type="PANTHER" id="PTHR30486:SF6">
    <property type="entry name" value="TYPE IV PILUS RETRACTATION ATPASE PILT"/>
    <property type="match status" value="1"/>
</dbReference>
<name>A0A498C1I7_9MICO</name>
<gene>
    <name evidence="3" type="ORF">C7474_1278</name>
</gene>
<dbReference type="InterPro" id="IPR050921">
    <property type="entry name" value="T4SS_GSP_E_ATPase"/>
</dbReference>
<sequence length="387" mass="41635">MTLAPPAEIGSATRAVAERVRDRLRSERTDPAVEPDRAAAVAHAEVRAHNDIALARGLEVIDDEAAAARQVLAMVAGFGPLQDLLEDPTVEEIWINAPDRVYAARGGRSERVKLALTEVGVRDLVERMLQSTGRRIDMSTPFVDASLPDGSRLHVVIPDITRRHWAVNIRKFLTSHRTLEDLVAAGSMPPEVAAQLRSHLARGRSIVVSGATHAGKTTLLAALVAACPPEQRLVTVEETFELAVSAPDIVAMQCRQPSLEGTGEVSMRRLVKEALRMRPDRIVVGEVRDAEALDLLLALNTGVPGAATVHANSAREALRKLAALPLLAGRNIDAAFILPAVASSVHVVVHCERSTRGRRRIAEIVETTGAVVDGEVEVRSVYRAAAP</sequence>
<protein>
    <submittedName>
        <fullName evidence="3">Pilus assembly protein CpaF</fullName>
    </submittedName>
</protein>
<accession>A0A498C1I7</accession>
<evidence type="ECO:0000256" key="1">
    <source>
        <dbReference type="ARBA" id="ARBA00006611"/>
    </source>
</evidence>
<dbReference type="EMBL" id="RCDB01000002">
    <property type="protein sequence ID" value="RLK49143.1"/>
    <property type="molecule type" value="Genomic_DNA"/>
</dbReference>
<dbReference type="Proteomes" id="UP000273158">
    <property type="component" value="Unassembled WGS sequence"/>
</dbReference>
<dbReference type="Gene3D" id="3.30.450.380">
    <property type="match status" value="1"/>
</dbReference>
<comment type="similarity">
    <text evidence="1">Belongs to the GSP E family.</text>
</comment>
<dbReference type="RefSeq" id="WP_121058136.1">
    <property type="nucleotide sequence ID" value="NZ_RCDB01000002.1"/>
</dbReference>
<dbReference type="InterPro" id="IPR001482">
    <property type="entry name" value="T2SS/T4SS_dom"/>
</dbReference>
<dbReference type="PANTHER" id="PTHR30486">
    <property type="entry name" value="TWITCHING MOTILITY PROTEIN PILT"/>
    <property type="match status" value="1"/>
</dbReference>
<dbReference type="OrthoDB" id="9810761at2"/>
<dbReference type="SUPFAM" id="SSF52540">
    <property type="entry name" value="P-loop containing nucleoside triphosphate hydrolases"/>
    <property type="match status" value="1"/>
</dbReference>
<proteinExistence type="inferred from homology"/>
<evidence type="ECO:0000313" key="3">
    <source>
        <dbReference type="EMBL" id="RLK49143.1"/>
    </source>
</evidence>
<dbReference type="Gene3D" id="3.40.50.300">
    <property type="entry name" value="P-loop containing nucleotide triphosphate hydrolases"/>
    <property type="match status" value="1"/>
</dbReference>
<evidence type="ECO:0000259" key="2">
    <source>
        <dbReference type="PROSITE" id="PS00662"/>
    </source>
</evidence>
<dbReference type="PROSITE" id="PS00662">
    <property type="entry name" value="T2SP_E"/>
    <property type="match status" value="1"/>
</dbReference>
<keyword evidence="4" id="KW-1185">Reference proteome</keyword>
<dbReference type="InterPro" id="IPR027417">
    <property type="entry name" value="P-loop_NTPase"/>
</dbReference>
<reference evidence="3 4" key="1">
    <citation type="journal article" date="2015" name="Stand. Genomic Sci.">
        <title>Genomic Encyclopedia of Bacterial and Archaeal Type Strains, Phase III: the genomes of soil and plant-associated and newly described type strains.</title>
        <authorList>
            <person name="Whitman W.B."/>
            <person name="Woyke T."/>
            <person name="Klenk H.P."/>
            <person name="Zhou Y."/>
            <person name="Lilburn T.G."/>
            <person name="Beck B.J."/>
            <person name="De Vos P."/>
            <person name="Vandamme P."/>
            <person name="Eisen J.A."/>
            <person name="Garrity G."/>
            <person name="Hugenholtz P."/>
            <person name="Kyrpides N.C."/>
        </authorList>
    </citation>
    <scope>NUCLEOTIDE SEQUENCE [LARGE SCALE GENOMIC DNA]</scope>
    <source>
        <strain evidence="3 4">S2T63</strain>
    </source>
</reference>